<accession>A0AAD7SXB1</accession>
<reference evidence="1" key="1">
    <citation type="journal article" date="2023" name="Science">
        <title>Genome structures resolve the early diversification of teleost fishes.</title>
        <authorList>
            <person name="Parey E."/>
            <person name="Louis A."/>
            <person name="Montfort J."/>
            <person name="Bouchez O."/>
            <person name="Roques C."/>
            <person name="Iampietro C."/>
            <person name="Lluch J."/>
            <person name="Castinel A."/>
            <person name="Donnadieu C."/>
            <person name="Desvignes T."/>
            <person name="Floi Bucao C."/>
            <person name="Jouanno E."/>
            <person name="Wen M."/>
            <person name="Mejri S."/>
            <person name="Dirks R."/>
            <person name="Jansen H."/>
            <person name="Henkel C."/>
            <person name="Chen W.J."/>
            <person name="Zahm M."/>
            <person name="Cabau C."/>
            <person name="Klopp C."/>
            <person name="Thompson A.W."/>
            <person name="Robinson-Rechavi M."/>
            <person name="Braasch I."/>
            <person name="Lecointre G."/>
            <person name="Bobe J."/>
            <person name="Postlethwait J.H."/>
            <person name="Berthelot C."/>
            <person name="Roest Crollius H."/>
            <person name="Guiguen Y."/>
        </authorList>
    </citation>
    <scope>NUCLEOTIDE SEQUENCE</scope>
    <source>
        <strain evidence="1">NC1722</strain>
    </source>
</reference>
<dbReference type="EMBL" id="JAINUG010000030">
    <property type="protein sequence ID" value="KAJ8409551.1"/>
    <property type="molecule type" value="Genomic_DNA"/>
</dbReference>
<dbReference type="Proteomes" id="UP001221898">
    <property type="component" value="Unassembled WGS sequence"/>
</dbReference>
<keyword evidence="2" id="KW-1185">Reference proteome</keyword>
<gene>
    <name evidence="1" type="ORF">AAFF_G00229520</name>
</gene>
<protein>
    <submittedName>
        <fullName evidence="1">Uncharacterized protein</fullName>
    </submittedName>
</protein>
<comment type="caution">
    <text evidence="1">The sequence shown here is derived from an EMBL/GenBank/DDBJ whole genome shotgun (WGS) entry which is preliminary data.</text>
</comment>
<organism evidence="1 2">
    <name type="scientific">Aldrovandia affinis</name>
    <dbReference type="NCBI Taxonomy" id="143900"/>
    <lineage>
        <taxon>Eukaryota</taxon>
        <taxon>Metazoa</taxon>
        <taxon>Chordata</taxon>
        <taxon>Craniata</taxon>
        <taxon>Vertebrata</taxon>
        <taxon>Euteleostomi</taxon>
        <taxon>Actinopterygii</taxon>
        <taxon>Neopterygii</taxon>
        <taxon>Teleostei</taxon>
        <taxon>Notacanthiformes</taxon>
        <taxon>Halosauridae</taxon>
        <taxon>Aldrovandia</taxon>
    </lineage>
</organism>
<sequence>MRHNQWIATWSENISSPWPKELKRVLNEENLIAWAAWPPRSERGAWLVFLKGLALQPFGAACTTILRAAVRANPSQGTPPAFRCIFTGAALAQRRSRGVPRILAAGRFSAVRCHRGAQIHRLLLLQGSSGECRLSGWPSRF</sequence>
<proteinExistence type="predicted"/>
<evidence type="ECO:0000313" key="2">
    <source>
        <dbReference type="Proteomes" id="UP001221898"/>
    </source>
</evidence>
<evidence type="ECO:0000313" key="1">
    <source>
        <dbReference type="EMBL" id="KAJ8409551.1"/>
    </source>
</evidence>
<dbReference type="AlphaFoldDB" id="A0AAD7SXB1"/>
<name>A0AAD7SXB1_9TELE</name>